<dbReference type="SUPFAM" id="SSF54909">
    <property type="entry name" value="Dimeric alpha+beta barrel"/>
    <property type="match status" value="1"/>
</dbReference>
<dbReference type="InterPro" id="IPR036388">
    <property type="entry name" value="WH-like_DNA-bd_sf"/>
</dbReference>
<accession>A0ABX0V2F3</accession>
<evidence type="ECO:0000313" key="6">
    <source>
        <dbReference type="Proteomes" id="UP001429580"/>
    </source>
</evidence>
<dbReference type="Gene3D" id="3.30.70.920">
    <property type="match status" value="1"/>
</dbReference>
<dbReference type="InterPro" id="IPR019888">
    <property type="entry name" value="Tscrpt_reg_AsnC-like"/>
</dbReference>
<dbReference type="Pfam" id="PF13412">
    <property type="entry name" value="HTH_24"/>
    <property type="match status" value="1"/>
</dbReference>
<evidence type="ECO:0000256" key="1">
    <source>
        <dbReference type="ARBA" id="ARBA00023015"/>
    </source>
</evidence>
<dbReference type="CDD" id="cd00090">
    <property type="entry name" value="HTH_ARSR"/>
    <property type="match status" value="1"/>
</dbReference>
<evidence type="ECO:0000256" key="3">
    <source>
        <dbReference type="ARBA" id="ARBA00023163"/>
    </source>
</evidence>
<dbReference type="PANTHER" id="PTHR30154:SF34">
    <property type="entry name" value="TRANSCRIPTIONAL REGULATOR AZLB"/>
    <property type="match status" value="1"/>
</dbReference>
<dbReference type="SMART" id="SM00344">
    <property type="entry name" value="HTH_ASNC"/>
    <property type="match status" value="1"/>
</dbReference>
<keyword evidence="6" id="KW-1185">Reference proteome</keyword>
<keyword evidence="2 5" id="KW-0238">DNA-binding</keyword>
<feature type="domain" description="HTH asnC-type" evidence="4">
    <location>
        <begin position="6"/>
        <end position="67"/>
    </location>
</feature>
<dbReference type="PROSITE" id="PS50956">
    <property type="entry name" value="HTH_ASNC_2"/>
    <property type="match status" value="1"/>
</dbReference>
<keyword evidence="3" id="KW-0804">Transcription</keyword>
<dbReference type="Gene3D" id="1.10.10.10">
    <property type="entry name" value="Winged helix-like DNA-binding domain superfamily/Winged helix DNA-binding domain"/>
    <property type="match status" value="1"/>
</dbReference>
<dbReference type="PANTHER" id="PTHR30154">
    <property type="entry name" value="LEUCINE-RESPONSIVE REGULATORY PROTEIN"/>
    <property type="match status" value="1"/>
</dbReference>
<comment type="caution">
    <text evidence="5">The sequence shown here is derived from an EMBL/GenBank/DDBJ whole genome shotgun (WGS) entry which is preliminary data.</text>
</comment>
<evidence type="ECO:0000256" key="2">
    <source>
        <dbReference type="ARBA" id="ARBA00023125"/>
    </source>
</evidence>
<sequence length="163" mass="18546">MRLPKLDRIDLKILSELQKNGRITNVKLADAVGLSPSPCLMRVRRLEKAGYIGGYGATINMAKLGEVISVFTEITLSDHRHGDFFRFESAIRNLDEVVECHLVSGGYDYLLKFVARGIVHYQETIEQLLQRDIGIDKYFSYVVIKSPFIKAHYPLTALFDESH</sequence>
<dbReference type="Proteomes" id="UP001429580">
    <property type="component" value="Unassembled WGS sequence"/>
</dbReference>
<keyword evidence="1" id="KW-0805">Transcription regulation</keyword>
<dbReference type="InterPro" id="IPR036390">
    <property type="entry name" value="WH_DNA-bd_sf"/>
</dbReference>
<dbReference type="EMBL" id="JAASQI010000003">
    <property type="protein sequence ID" value="NIJ58000.1"/>
    <property type="molecule type" value="Genomic_DNA"/>
</dbReference>
<dbReference type="PRINTS" id="PR00033">
    <property type="entry name" value="HTHASNC"/>
</dbReference>
<reference evidence="5 6" key="1">
    <citation type="submission" date="2020-03" db="EMBL/GenBank/DDBJ databases">
        <title>Genomic Encyclopedia of Type Strains, Phase IV (KMG-IV): sequencing the most valuable type-strain genomes for metagenomic binning, comparative biology and taxonomic classification.</title>
        <authorList>
            <person name="Goeker M."/>
        </authorList>
    </citation>
    <scope>NUCLEOTIDE SEQUENCE [LARGE SCALE GENOMIC DNA]</scope>
    <source>
        <strain evidence="5 6">DSM 103870</strain>
    </source>
</reference>
<organism evidence="5 6">
    <name type="scientific">Pseudochelatococcus lubricantis</name>
    <dbReference type="NCBI Taxonomy" id="1538102"/>
    <lineage>
        <taxon>Bacteria</taxon>
        <taxon>Pseudomonadati</taxon>
        <taxon>Pseudomonadota</taxon>
        <taxon>Alphaproteobacteria</taxon>
        <taxon>Hyphomicrobiales</taxon>
        <taxon>Chelatococcaceae</taxon>
        <taxon>Pseudochelatococcus</taxon>
    </lineage>
</organism>
<dbReference type="InterPro" id="IPR000485">
    <property type="entry name" value="AsnC-type_HTH_dom"/>
</dbReference>
<dbReference type="RefSeq" id="WP_166951202.1">
    <property type="nucleotide sequence ID" value="NZ_JAASQI010000003.1"/>
</dbReference>
<name>A0ABX0V2F3_9HYPH</name>
<dbReference type="InterPro" id="IPR011991">
    <property type="entry name" value="ArsR-like_HTH"/>
</dbReference>
<dbReference type="InterPro" id="IPR011008">
    <property type="entry name" value="Dimeric_a/b-barrel"/>
</dbReference>
<proteinExistence type="predicted"/>
<protein>
    <submittedName>
        <fullName evidence="5">DNA-binding Lrp family transcriptional regulator</fullName>
    </submittedName>
</protein>
<dbReference type="InterPro" id="IPR019887">
    <property type="entry name" value="Tscrpt_reg_AsnC/Lrp_C"/>
</dbReference>
<dbReference type="SUPFAM" id="SSF46785">
    <property type="entry name" value="Winged helix' DNA-binding domain"/>
    <property type="match status" value="1"/>
</dbReference>
<gene>
    <name evidence="5" type="ORF">FHS82_001836</name>
</gene>
<evidence type="ECO:0000313" key="5">
    <source>
        <dbReference type="EMBL" id="NIJ58000.1"/>
    </source>
</evidence>
<dbReference type="Pfam" id="PF01037">
    <property type="entry name" value="AsnC_trans_reg"/>
    <property type="match status" value="1"/>
</dbReference>
<evidence type="ECO:0000259" key="4">
    <source>
        <dbReference type="PROSITE" id="PS50956"/>
    </source>
</evidence>
<dbReference type="GO" id="GO:0003677">
    <property type="term" value="F:DNA binding"/>
    <property type="evidence" value="ECO:0007669"/>
    <property type="project" value="UniProtKB-KW"/>
</dbReference>